<dbReference type="EMBL" id="CP096983">
    <property type="protein sequence ID" value="URZ10570.1"/>
    <property type="molecule type" value="Genomic_DNA"/>
</dbReference>
<keyword evidence="3" id="KW-1185">Reference proteome</keyword>
<dbReference type="RefSeq" id="WP_077835901.1">
    <property type="nucleotide sequence ID" value="NZ_CP096983.1"/>
</dbReference>
<dbReference type="GO" id="GO:0005829">
    <property type="term" value="C:cytosol"/>
    <property type="evidence" value="ECO:0007669"/>
    <property type="project" value="TreeGrafter"/>
</dbReference>
<dbReference type="KEGG" id="crw:CROST_012800"/>
<dbReference type="SUPFAM" id="SSF51556">
    <property type="entry name" value="Metallo-dependent hydrolases"/>
    <property type="match status" value="1"/>
</dbReference>
<organism evidence="2 3">
    <name type="scientific">Clostridium felsineum</name>
    <dbReference type="NCBI Taxonomy" id="36839"/>
    <lineage>
        <taxon>Bacteria</taxon>
        <taxon>Bacillati</taxon>
        <taxon>Bacillota</taxon>
        <taxon>Clostridia</taxon>
        <taxon>Eubacteriales</taxon>
        <taxon>Clostridiaceae</taxon>
        <taxon>Clostridium</taxon>
    </lineage>
</organism>
<dbReference type="PANTHER" id="PTHR21240:SF30">
    <property type="entry name" value="AMIDOHYDROLASE-RELATED DOMAIN-CONTAINING PROTEIN-RELATED"/>
    <property type="match status" value="1"/>
</dbReference>
<dbReference type="GO" id="GO:0016787">
    <property type="term" value="F:hydrolase activity"/>
    <property type="evidence" value="ECO:0007669"/>
    <property type="project" value="InterPro"/>
</dbReference>
<reference evidence="2 3" key="1">
    <citation type="submission" date="2022-04" db="EMBL/GenBank/DDBJ databases">
        <title>Genome sequence of C. roseum typestrain.</title>
        <authorList>
            <person name="Poehlein A."/>
            <person name="Schoch T."/>
            <person name="Duerre P."/>
            <person name="Daniel R."/>
        </authorList>
    </citation>
    <scope>NUCLEOTIDE SEQUENCE [LARGE SCALE GENOMIC DNA]</scope>
    <source>
        <strain evidence="2 3">DSM 7320</strain>
    </source>
</reference>
<protein>
    <submittedName>
        <fullName evidence="2">Uncharacterized protein</fullName>
    </submittedName>
</protein>
<dbReference type="InterPro" id="IPR006680">
    <property type="entry name" value="Amidohydro-rel"/>
</dbReference>
<name>A0A1S8L6D1_9CLOT</name>
<dbReference type="InterPro" id="IPR032465">
    <property type="entry name" value="ACMSD"/>
</dbReference>
<dbReference type="AlphaFoldDB" id="A0A1S8L6D1"/>
<evidence type="ECO:0000256" key="1">
    <source>
        <dbReference type="ARBA" id="ARBA00023239"/>
    </source>
</evidence>
<keyword evidence="1" id="KW-0456">Lyase</keyword>
<evidence type="ECO:0000313" key="3">
    <source>
        <dbReference type="Proteomes" id="UP000190951"/>
    </source>
</evidence>
<sequence>MKGKIGLEEHFAIPETLECSERYFEKDVWPIFSGKILDLMKNRIDEMDKNGMDMMILSLNSPAVQAIYNKKQAIEVAMKANDTMAEAIQKNPTRFRGLAALPMQDPDAAIKEMHRAVKDLGCVGVLVNGYSQIDTEDNYKYLDDPMYLPFWEELEKLNVPFYMHPREPMPCNMGMYEGHPWLEGAAWAFGVETATHTLRLMCSGIFDKYPKLKLILGHLGETLPFCIWRTQNRINKTGRGIPAKKTLPEYMSKNVWCTTSGQFRTPALWNTIMEFGSDHILFATDFPFEEVSDACTWFDACSISETDRLKIGRQNTIDLFNLNIK</sequence>
<dbReference type="InterPro" id="IPR032466">
    <property type="entry name" value="Metal_Hydrolase"/>
</dbReference>
<gene>
    <name evidence="2" type="ORF">CROST_012800</name>
</gene>
<dbReference type="Gene3D" id="3.20.20.140">
    <property type="entry name" value="Metal-dependent hydrolases"/>
    <property type="match status" value="1"/>
</dbReference>
<dbReference type="Pfam" id="PF04909">
    <property type="entry name" value="Amidohydro_2"/>
    <property type="match status" value="1"/>
</dbReference>
<proteinExistence type="predicted"/>
<dbReference type="GO" id="GO:0019748">
    <property type="term" value="P:secondary metabolic process"/>
    <property type="evidence" value="ECO:0007669"/>
    <property type="project" value="TreeGrafter"/>
</dbReference>
<accession>A0A1S8L6D1</accession>
<dbReference type="STRING" id="84029.CROST_21090"/>
<dbReference type="PANTHER" id="PTHR21240">
    <property type="entry name" value="2-AMINO-3-CARBOXYLMUCONATE-6-SEMIALDEHYDE DECARBOXYLASE"/>
    <property type="match status" value="1"/>
</dbReference>
<evidence type="ECO:0000313" key="2">
    <source>
        <dbReference type="EMBL" id="URZ10570.1"/>
    </source>
</evidence>
<dbReference type="GO" id="GO:0016831">
    <property type="term" value="F:carboxy-lyase activity"/>
    <property type="evidence" value="ECO:0007669"/>
    <property type="project" value="InterPro"/>
</dbReference>
<dbReference type="Proteomes" id="UP000190951">
    <property type="component" value="Chromosome"/>
</dbReference>